<comment type="caution">
    <text evidence="2">The sequence shown here is derived from an EMBL/GenBank/DDBJ whole genome shotgun (WGS) entry which is preliminary data.</text>
</comment>
<sequence>MNTSEKTLSDSLASPHLANECGSSAPSVICFNGNGSPQKHVSNSQKNLSNPSVPSLPEMWPLVKSERHLTPVPPYANVPSCNGRWPMSSGPKMPIINVNELNHAPPHMSEVANGNLLPKKPPLPPSAVYSRPPSGRPAPQPMQNYAPPHHTNLSNSLKSNGAVKQSAICGSSGLGNAHLLANQILPRPCVMSVARGPQPTSVEPTRLPNGKKIHHVDRQKLPSGEARPTHKTFTGPSKSAMIKRKEQLYQKKAGANVEKPINTTAGNDNSWMKGLTYSTWVDSPKGNLKEVDNEAPYKRQPKNKAPNTNTERKDVTNMGKASFLLEALRNLFR</sequence>
<dbReference type="EMBL" id="BLBS01000025">
    <property type="protein sequence ID" value="GET88161.1"/>
    <property type="molecule type" value="Genomic_DNA"/>
</dbReference>
<reference evidence="2" key="1">
    <citation type="submission" date="2019-11" db="EMBL/GenBank/DDBJ databases">
        <title>Leishmania tarentolae CDS.</title>
        <authorList>
            <person name="Goto Y."/>
            <person name="Yamagishi J."/>
        </authorList>
    </citation>
    <scope>NUCLEOTIDE SEQUENCE [LARGE SCALE GENOMIC DNA]</scope>
    <source>
        <strain evidence="2">Parrot Tar II</strain>
    </source>
</reference>
<dbReference type="OrthoDB" id="265270at2759"/>
<accession>A0A640KG40</accession>
<feature type="region of interest" description="Disordered" evidence="1">
    <location>
        <begin position="282"/>
        <end position="317"/>
    </location>
</feature>
<feature type="compositionally biased region" description="Basic and acidic residues" evidence="1">
    <location>
        <begin position="287"/>
        <end position="297"/>
    </location>
</feature>
<evidence type="ECO:0000313" key="2">
    <source>
        <dbReference type="EMBL" id="GET88161.1"/>
    </source>
</evidence>
<dbReference type="Proteomes" id="UP000419144">
    <property type="component" value="Unassembled WGS sequence"/>
</dbReference>
<evidence type="ECO:0000313" key="3">
    <source>
        <dbReference type="Proteomes" id="UP000419144"/>
    </source>
</evidence>
<protein>
    <submittedName>
        <fullName evidence="2">Uncharacterized protein</fullName>
    </submittedName>
</protein>
<dbReference type="AlphaFoldDB" id="A0A640KG40"/>
<feature type="region of interest" description="Disordered" evidence="1">
    <location>
        <begin position="33"/>
        <end position="53"/>
    </location>
</feature>
<keyword evidence="3" id="KW-1185">Reference proteome</keyword>
<name>A0A640KG40_LEITA</name>
<feature type="region of interest" description="Disordered" evidence="1">
    <location>
        <begin position="106"/>
        <end position="145"/>
    </location>
</feature>
<organism evidence="2 3">
    <name type="scientific">Leishmania tarentolae</name>
    <name type="common">Sauroleishmania tarentolae</name>
    <dbReference type="NCBI Taxonomy" id="5689"/>
    <lineage>
        <taxon>Eukaryota</taxon>
        <taxon>Discoba</taxon>
        <taxon>Euglenozoa</taxon>
        <taxon>Kinetoplastea</taxon>
        <taxon>Metakinetoplastina</taxon>
        <taxon>Trypanosomatida</taxon>
        <taxon>Trypanosomatidae</taxon>
        <taxon>Leishmaniinae</taxon>
        <taxon>Leishmania</taxon>
        <taxon>lizard Leishmania</taxon>
    </lineage>
</organism>
<dbReference type="VEuPathDB" id="TriTrypDB:LtaPh_2010100"/>
<gene>
    <name evidence="2" type="ORF">LtaPh_2010100</name>
</gene>
<evidence type="ECO:0000256" key="1">
    <source>
        <dbReference type="SAM" id="MobiDB-lite"/>
    </source>
</evidence>
<proteinExistence type="predicted"/>